<reference evidence="1 2" key="1">
    <citation type="submission" date="2020-08" db="EMBL/GenBank/DDBJ databases">
        <title>Genomic Encyclopedia of Type Strains, Phase IV (KMG-IV): sequencing the most valuable type-strain genomes for metagenomic binning, comparative biology and taxonomic classification.</title>
        <authorList>
            <person name="Goeker M."/>
        </authorList>
    </citation>
    <scope>NUCLEOTIDE SEQUENCE [LARGE SCALE GENOMIC DNA]</scope>
    <source>
        <strain evidence="1 2">DSM 43350</strain>
    </source>
</reference>
<dbReference type="AlphaFoldDB" id="A0A7W9WKB5"/>
<keyword evidence="1" id="KW-0413">Isomerase</keyword>
<dbReference type="Gene3D" id="3.40.30.10">
    <property type="entry name" value="Glutaredoxin"/>
    <property type="match status" value="1"/>
</dbReference>
<proteinExistence type="predicted"/>
<dbReference type="InterPro" id="IPR036249">
    <property type="entry name" value="Thioredoxin-like_sf"/>
</dbReference>
<organism evidence="1 2">
    <name type="scientific">Streptomyces paradoxus</name>
    <dbReference type="NCBI Taxonomy" id="66375"/>
    <lineage>
        <taxon>Bacteria</taxon>
        <taxon>Bacillati</taxon>
        <taxon>Actinomycetota</taxon>
        <taxon>Actinomycetes</taxon>
        <taxon>Kitasatosporales</taxon>
        <taxon>Streptomycetaceae</taxon>
        <taxon>Streptomyces</taxon>
    </lineage>
</organism>
<dbReference type="SUPFAM" id="SSF52833">
    <property type="entry name" value="Thioredoxin-like"/>
    <property type="match status" value="1"/>
</dbReference>
<gene>
    <name evidence="1" type="ORF">HNR57_005358</name>
</gene>
<protein>
    <submittedName>
        <fullName evidence="1">Thiol-disulfide isomerase/thioredoxin</fullName>
    </submittedName>
</protein>
<dbReference type="RefSeq" id="WP_184563549.1">
    <property type="nucleotide sequence ID" value="NZ_BAAARS010000009.1"/>
</dbReference>
<comment type="caution">
    <text evidence="1">The sequence shown here is derived from an EMBL/GenBank/DDBJ whole genome shotgun (WGS) entry which is preliminary data.</text>
</comment>
<accession>A0A7W9WKB5</accession>
<dbReference type="EMBL" id="JACHGV010000008">
    <property type="protein sequence ID" value="MBB6079415.1"/>
    <property type="molecule type" value="Genomic_DNA"/>
</dbReference>
<dbReference type="GO" id="GO:0016853">
    <property type="term" value="F:isomerase activity"/>
    <property type="evidence" value="ECO:0007669"/>
    <property type="project" value="UniProtKB-KW"/>
</dbReference>
<name>A0A7W9WKB5_9ACTN</name>
<keyword evidence="2" id="KW-1185">Reference proteome</keyword>
<evidence type="ECO:0000313" key="2">
    <source>
        <dbReference type="Proteomes" id="UP000591537"/>
    </source>
</evidence>
<sequence>MPYVIAALVLVGVLCALDLVLTLGVVKRLREHTRLIAGVQDAGRTCKGVGEEIGEFAVTTVEGEPLTRETLGTDTLVAFFSPTCRPCKEKLPQFVEYARTVPGGRDRVVAAVVGDLDVNTEMVDALRSVARVVVEKNNEEPLGTAFGVMGFPSVVRVAPDRNGRPVVEQDRVELLPAVA</sequence>
<dbReference type="Proteomes" id="UP000591537">
    <property type="component" value="Unassembled WGS sequence"/>
</dbReference>
<evidence type="ECO:0000313" key="1">
    <source>
        <dbReference type="EMBL" id="MBB6079415.1"/>
    </source>
</evidence>